<dbReference type="Proteomes" id="UP001615550">
    <property type="component" value="Unassembled WGS sequence"/>
</dbReference>
<dbReference type="EMBL" id="JBGORX010000005">
    <property type="protein sequence ID" value="MFJ1269275.1"/>
    <property type="molecule type" value="Genomic_DNA"/>
</dbReference>
<comment type="caution">
    <text evidence="1">The sequence shown here is derived from an EMBL/GenBank/DDBJ whole genome shotgun (WGS) entry which is preliminary data.</text>
</comment>
<keyword evidence="2" id="KW-1185">Reference proteome</keyword>
<organism evidence="1 2">
    <name type="scientific">Legionella lytica</name>
    <dbReference type="NCBI Taxonomy" id="96232"/>
    <lineage>
        <taxon>Bacteria</taxon>
        <taxon>Pseudomonadati</taxon>
        <taxon>Pseudomonadota</taxon>
        <taxon>Gammaproteobacteria</taxon>
        <taxon>Legionellales</taxon>
        <taxon>Legionellaceae</taxon>
        <taxon>Legionella</taxon>
    </lineage>
</organism>
<dbReference type="RefSeq" id="WP_400188099.1">
    <property type="nucleotide sequence ID" value="NZ_JBGORX010000005.1"/>
</dbReference>
<gene>
    <name evidence="1" type="ORF">ACD661_11975</name>
</gene>
<sequence length="141" mass="16610">MSPLLLFWDKNYFLDFSDLQELAKERNLILSEGDFNQLQNHFDKVENNFLHRQALTSPLNISKIKSRVKGAWLYLYVDSNQRVHDFYFSKNDDFDSAQVFFQNSLAANGLPNKINFLLGEKVTRIRNKFDVIKNNPDIDIF</sequence>
<proteinExistence type="predicted"/>
<evidence type="ECO:0000313" key="1">
    <source>
        <dbReference type="EMBL" id="MFJ1269275.1"/>
    </source>
</evidence>
<accession>A0ABW8DCL7</accession>
<name>A0ABW8DCL7_9GAMM</name>
<reference evidence="1 2" key="1">
    <citation type="submission" date="2024-08" db="EMBL/GenBank/DDBJ databases">
        <title>Draft Genome Sequence of Legionella lytica strain DSB2004, Isolated From a Fire Sprinkler System.</title>
        <authorList>
            <person name="Everhart A.D."/>
            <person name="Kidane D.T."/>
            <person name="Farone A.L."/>
            <person name="Farone M.B."/>
        </authorList>
    </citation>
    <scope>NUCLEOTIDE SEQUENCE [LARGE SCALE GENOMIC DNA]</scope>
    <source>
        <strain evidence="1 2">DSB2004</strain>
    </source>
</reference>
<protein>
    <submittedName>
        <fullName evidence="1">Uncharacterized protein</fullName>
    </submittedName>
</protein>
<evidence type="ECO:0000313" key="2">
    <source>
        <dbReference type="Proteomes" id="UP001615550"/>
    </source>
</evidence>